<reference evidence="2 3" key="1">
    <citation type="submission" date="2020-07" db="EMBL/GenBank/DDBJ databases">
        <title>Telomere length de novo assembly of all 7 chromosomes of the fungus, Metarhizium brunneum, using a novel assembly pipeline.</title>
        <authorList>
            <person name="Saud z."/>
            <person name="Kortsinoglou A."/>
            <person name="Kouvelis V.N."/>
            <person name="Butt T.M."/>
        </authorList>
    </citation>
    <scope>NUCLEOTIDE SEQUENCE [LARGE SCALE GENOMIC DNA]</scope>
    <source>
        <strain evidence="2 3">4556</strain>
    </source>
</reference>
<dbReference type="EMBL" id="CP058932">
    <property type="protein sequence ID" value="QLI63590.1"/>
    <property type="molecule type" value="Genomic_DNA"/>
</dbReference>
<evidence type="ECO:0000313" key="2">
    <source>
        <dbReference type="EMBL" id="QLI63590.1"/>
    </source>
</evidence>
<dbReference type="GeneID" id="90967545"/>
<organism evidence="2 3">
    <name type="scientific">Metarhizium brunneum</name>
    <dbReference type="NCBI Taxonomy" id="500148"/>
    <lineage>
        <taxon>Eukaryota</taxon>
        <taxon>Fungi</taxon>
        <taxon>Dikarya</taxon>
        <taxon>Ascomycota</taxon>
        <taxon>Pezizomycotina</taxon>
        <taxon>Sordariomycetes</taxon>
        <taxon>Hypocreomycetidae</taxon>
        <taxon>Hypocreales</taxon>
        <taxon>Clavicipitaceae</taxon>
        <taxon>Metarhizium</taxon>
    </lineage>
</organism>
<keyword evidence="3" id="KW-1185">Reference proteome</keyword>
<keyword evidence="1" id="KW-0812">Transmembrane</keyword>
<dbReference type="KEGG" id="mbrn:90967545"/>
<name>A0A7D5UPK9_9HYPO</name>
<keyword evidence="1" id="KW-0472">Membrane</keyword>
<accession>A0A7D5UPK9</accession>
<dbReference type="Proteomes" id="UP000510686">
    <property type="component" value="Chromosome 1"/>
</dbReference>
<proteinExistence type="predicted"/>
<evidence type="ECO:0000256" key="1">
    <source>
        <dbReference type="SAM" id="Phobius"/>
    </source>
</evidence>
<evidence type="ECO:0000313" key="3">
    <source>
        <dbReference type="Proteomes" id="UP000510686"/>
    </source>
</evidence>
<sequence length="212" mass="22941">MAPITCKVVDANNRGRPGVYVVLECKDQLHRGIATLESLTDEDGGISLWFPTPSPGRTDDVEPQIVDSSNIPRVSLTFFPHTVPSTCPGPFLSIHTDLYLQGDECHGITLYLDPHPRLEHSPVPVASPLNRFAAAAVSTQEPQRDLSTPSPLLLPPPVMAVVSLTNATRAITSMGFTAVIGQGVIYGWVIFGAAICGFFSMVIVLVYNFRQE</sequence>
<dbReference type="RefSeq" id="XP_065985604.1">
    <property type="nucleotide sequence ID" value="XM_066129997.1"/>
</dbReference>
<feature type="transmembrane region" description="Helical" evidence="1">
    <location>
        <begin position="185"/>
        <end position="209"/>
    </location>
</feature>
<keyword evidence="1" id="KW-1133">Transmembrane helix</keyword>
<dbReference type="AlphaFoldDB" id="A0A7D5UPK9"/>
<dbReference type="OrthoDB" id="4896611at2759"/>
<protein>
    <submittedName>
        <fullName evidence="2">Uncharacterized protein</fullName>
    </submittedName>
</protein>
<gene>
    <name evidence="2" type="ORF">G6M90_00g027750</name>
</gene>